<gene>
    <name evidence="23" type="ORF">GWK08_01135</name>
</gene>
<evidence type="ECO:0000256" key="8">
    <source>
        <dbReference type="ARBA" id="ARBA00022670"/>
    </source>
</evidence>
<dbReference type="PANTHER" id="PTHR12053">
    <property type="entry name" value="PROTEASE FAMILY M28 PLASMA GLUTAMATE CARBOXYPEPTIDASE-RELATED"/>
    <property type="match status" value="1"/>
</dbReference>
<dbReference type="GO" id="GO:0046872">
    <property type="term" value="F:metal ion binding"/>
    <property type="evidence" value="ECO:0007669"/>
    <property type="project" value="UniProtKB-KW"/>
</dbReference>
<evidence type="ECO:0000256" key="2">
    <source>
        <dbReference type="ARBA" id="ARBA00004371"/>
    </source>
</evidence>
<evidence type="ECO:0000256" key="19">
    <source>
        <dbReference type="ARBA" id="ARBA00025833"/>
    </source>
</evidence>
<evidence type="ECO:0000256" key="18">
    <source>
        <dbReference type="ARBA" id="ARBA00023228"/>
    </source>
</evidence>
<dbReference type="GO" id="GO:0070573">
    <property type="term" value="F:metallodipeptidase activity"/>
    <property type="evidence" value="ECO:0007669"/>
    <property type="project" value="InterPro"/>
</dbReference>
<evidence type="ECO:0000256" key="21">
    <source>
        <dbReference type="SAM" id="SignalP"/>
    </source>
</evidence>
<evidence type="ECO:0000256" key="14">
    <source>
        <dbReference type="ARBA" id="ARBA00023034"/>
    </source>
</evidence>
<keyword evidence="9" id="KW-0479">Metal-binding</keyword>
<evidence type="ECO:0000259" key="22">
    <source>
        <dbReference type="Pfam" id="PF04389"/>
    </source>
</evidence>
<keyword evidence="6" id="KW-0964">Secreted</keyword>
<evidence type="ECO:0000256" key="10">
    <source>
        <dbReference type="ARBA" id="ARBA00022729"/>
    </source>
</evidence>
<dbReference type="AlphaFoldDB" id="A0A6P0UHC6"/>
<evidence type="ECO:0000256" key="4">
    <source>
        <dbReference type="ARBA" id="ARBA00004613"/>
    </source>
</evidence>
<dbReference type="EMBL" id="JAABOO010000001">
    <property type="protein sequence ID" value="NER12032.1"/>
    <property type="molecule type" value="Genomic_DNA"/>
</dbReference>
<keyword evidence="7" id="KW-0121">Carboxypeptidase</keyword>
<keyword evidence="10 21" id="KW-0732">Signal</keyword>
<evidence type="ECO:0000256" key="11">
    <source>
        <dbReference type="ARBA" id="ARBA00022801"/>
    </source>
</evidence>
<evidence type="ECO:0000256" key="5">
    <source>
        <dbReference type="ARBA" id="ARBA00014116"/>
    </source>
</evidence>
<dbReference type="SUPFAM" id="SSF53187">
    <property type="entry name" value="Zn-dependent exopeptidases"/>
    <property type="match status" value="1"/>
</dbReference>
<keyword evidence="14" id="KW-0333">Golgi apparatus</keyword>
<evidence type="ECO:0000313" key="24">
    <source>
        <dbReference type="Proteomes" id="UP000468581"/>
    </source>
</evidence>
<evidence type="ECO:0000256" key="15">
    <source>
        <dbReference type="ARBA" id="ARBA00023049"/>
    </source>
</evidence>
<sequence>MKTVKTIFTLLLLLTGTLSYAQSTPASVLASIRNEGFQRSQAMEMLSELTDVYGQRLTGSREYLEAAKWASDKMKELGFNKVHFENYCDDCRGWGIKAFNVEMTAPNYMHISAYPLAMAKSTNGVVEGEVIHIPSLRDMESVKKDFGGKLRGRVIILGGEPRQRDLTKPVSQRYEKEELQKLKNKLIPEVKQTPLPELFKSWETSDKYDQEFLQFVENEGALAVLKTRLTLPGILHPGGTYYYRENDYKPLPYFTIMPEHFGRLFRMLERDAKPKVRLNLDTEFYFEPQNNVNIISEITGTDPKLKSEVILIGGHFDSWHSGTGATDNAASAIVLMEALRILKENGLKLKRTVRIGLWGGEEQAFLGSAAYAREHYGELDKKPNASSKKVSVYLNLDNGAGAIRGIYLQGNEFARPVFKTILDPLSSLGTGAMTIENTLSTDHETFDHYNIPAFQFIQDPLTYNTVTHHTNLDVLEYVPEDDMKKNAVILAWTLYSLANRDEMVPRKQKN</sequence>
<keyword evidence="24" id="KW-1185">Reference proteome</keyword>
<keyword evidence="13" id="KW-0862">Zinc</keyword>
<dbReference type="Pfam" id="PF04389">
    <property type="entry name" value="Peptidase_M28"/>
    <property type="match status" value="1"/>
</dbReference>
<keyword evidence="11 23" id="KW-0378">Hydrolase</keyword>
<dbReference type="Proteomes" id="UP000468581">
    <property type="component" value="Unassembled WGS sequence"/>
</dbReference>
<dbReference type="PANTHER" id="PTHR12053:SF3">
    <property type="entry name" value="CARBOXYPEPTIDASE Q"/>
    <property type="match status" value="1"/>
</dbReference>
<comment type="caution">
    <text evidence="23">The sequence shown here is derived from an EMBL/GenBank/DDBJ whole genome shotgun (WGS) entry which is preliminary data.</text>
</comment>
<evidence type="ECO:0000256" key="17">
    <source>
        <dbReference type="ARBA" id="ARBA00023180"/>
    </source>
</evidence>
<dbReference type="GO" id="GO:0004180">
    <property type="term" value="F:carboxypeptidase activity"/>
    <property type="evidence" value="ECO:0007669"/>
    <property type="project" value="UniProtKB-KW"/>
</dbReference>
<protein>
    <recommendedName>
        <fullName evidence="5">Carboxypeptidase Q</fullName>
    </recommendedName>
    <alternativeName>
        <fullName evidence="20">Plasma glutamate carboxypeptidase</fullName>
    </alternativeName>
</protein>
<evidence type="ECO:0000313" key="23">
    <source>
        <dbReference type="EMBL" id="NER12032.1"/>
    </source>
</evidence>
<evidence type="ECO:0000256" key="6">
    <source>
        <dbReference type="ARBA" id="ARBA00022525"/>
    </source>
</evidence>
<dbReference type="GO" id="GO:0005764">
    <property type="term" value="C:lysosome"/>
    <property type="evidence" value="ECO:0007669"/>
    <property type="project" value="UniProtKB-SubCell"/>
</dbReference>
<dbReference type="Gene3D" id="3.50.30.30">
    <property type="match status" value="1"/>
</dbReference>
<organism evidence="23 24">
    <name type="scientific">Leptobacterium flavescens</name>
    <dbReference type="NCBI Taxonomy" id="472055"/>
    <lineage>
        <taxon>Bacteria</taxon>
        <taxon>Pseudomonadati</taxon>
        <taxon>Bacteroidota</taxon>
        <taxon>Flavobacteriia</taxon>
        <taxon>Flavobacteriales</taxon>
        <taxon>Flavobacteriaceae</taxon>
        <taxon>Leptobacterium</taxon>
    </lineage>
</organism>
<keyword evidence="18" id="KW-0458">Lysosome</keyword>
<dbReference type="RefSeq" id="WP_163605071.1">
    <property type="nucleotide sequence ID" value="NZ_JAABOO010000001.1"/>
</dbReference>
<name>A0A6P0UHC6_9FLAO</name>
<keyword evidence="17" id="KW-0325">Glycoprotein</keyword>
<proteinExistence type="predicted"/>
<dbReference type="InterPro" id="IPR007484">
    <property type="entry name" value="Peptidase_M28"/>
</dbReference>
<feature type="chain" id="PRO_5026970763" description="Carboxypeptidase Q" evidence="21">
    <location>
        <begin position="22"/>
        <end position="510"/>
    </location>
</feature>
<dbReference type="InterPro" id="IPR039866">
    <property type="entry name" value="CPQ"/>
</dbReference>
<dbReference type="GO" id="GO:0005576">
    <property type="term" value="C:extracellular region"/>
    <property type="evidence" value="ECO:0007669"/>
    <property type="project" value="UniProtKB-SubCell"/>
</dbReference>
<keyword evidence="12" id="KW-0256">Endoplasmic reticulum</keyword>
<keyword evidence="16" id="KW-0865">Zymogen</keyword>
<comment type="subunit">
    <text evidence="19">Homodimer. The monomeric form is inactive while the homodimer is active.</text>
</comment>
<dbReference type="GO" id="GO:0006508">
    <property type="term" value="P:proteolysis"/>
    <property type="evidence" value="ECO:0007669"/>
    <property type="project" value="UniProtKB-KW"/>
</dbReference>
<comment type="subcellular location">
    <subcellularLocation>
        <location evidence="1">Endoplasmic reticulum</location>
    </subcellularLocation>
    <subcellularLocation>
        <location evidence="3">Golgi apparatus</location>
    </subcellularLocation>
    <subcellularLocation>
        <location evidence="2">Lysosome</location>
    </subcellularLocation>
    <subcellularLocation>
        <location evidence="4">Secreted</location>
    </subcellularLocation>
</comment>
<evidence type="ECO:0000256" key="7">
    <source>
        <dbReference type="ARBA" id="ARBA00022645"/>
    </source>
</evidence>
<evidence type="ECO:0000256" key="16">
    <source>
        <dbReference type="ARBA" id="ARBA00023145"/>
    </source>
</evidence>
<dbReference type="Gene3D" id="3.40.630.10">
    <property type="entry name" value="Zn peptidases"/>
    <property type="match status" value="1"/>
</dbReference>
<accession>A0A6P0UHC6</accession>
<evidence type="ECO:0000256" key="20">
    <source>
        <dbReference type="ARBA" id="ARBA00033328"/>
    </source>
</evidence>
<evidence type="ECO:0000256" key="3">
    <source>
        <dbReference type="ARBA" id="ARBA00004555"/>
    </source>
</evidence>
<keyword evidence="15" id="KW-0482">Metalloprotease</keyword>
<feature type="signal peptide" evidence="21">
    <location>
        <begin position="1"/>
        <end position="21"/>
    </location>
</feature>
<evidence type="ECO:0000256" key="13">
    <source>
        <dbReference type="ARBA" id="ARBA00022833"/>
    </source>
</evidence>
<evidence type="ECO:0000256" key="12">
    <source>
        <dbReference type="ARBA" id="ARBA00022824"/>
    </source>
</evidence>
<reference evidence="23 24" key="1">
    <citation type="submission" date="2020-01" db="EMBL/GenBank/DDBJ databases">
        <title>Leptobacterium flavescens.</title>
        <authorList>
            <person name="Wang G."/>
        </authorList>
    </citation>
    <scope>NUCLEOTIDE SEQUENCE [LARGE SCALE GENOMIC DNA]</scope>
    <source>
        <strain evidence="23 24">KCTC 22160</strain>
    </source>
</reference>
<evidence type="ECO:0000256" key="9">
    <source>
        <dbReference type="ARBA" id="ARBA00022723"/>
    </source>
</evidence>
<feature type="domain" description="Peptidase M28" evidence="22">
    <location>
        <begin position="293"/>
        <end position="488"/>
    </location>
</feature>
<keyword evidence="8" id="KW-0645">Protease</keyword>
<evidence type="ECO:0000256" key="1">
    <source>
        <dbReference type="ARBA" id="ARBA00004240"/>
    </source>
</evidence>